<evidence type="ECO:0000313" key="7">
    <source>
        <dbReference type="Proteomes" id="UP000215694"/>
    </source>
</evidence>
<accession>A0A371J6Z3</accession>
<dbReference type="OrthoDB" id="7029750at2"/>
<dbReference type="EMBL" id="NOJY02000007">
    <property type="protein sequence ID" value="RDY28426.1"/>
    <property type="molecule type" value="Genomic_DNA"/>
</dbReference>
<evidence type="ECO:0000256" key="2">
    <source>
        <dbReference type="ARBA" id="ARBA00011322"/>
    </source>
</evidence>
<feature type="coiled-coil region" evidence="4">
    <location>
        <begin position="184"/>
        <end position="226"/>
    </location>
</feature>
<evidence type="ECO:0000313" key="6">
    <source>
        <dbReference type="EMBL" id="RDY28426.1"/>
    </source>
</evidence>
<comment type="similarity">
    <text evidence="1">Belongs to the SMC family. SbcC subfamily.</text>
</comment>
<dbReference type="InterPro" id="IPR027417">
    <property type="entry name" value="P-loop_NTPase"/>
</dbReference>
<dbReference type="PANTHER" id="PTHR32114">
    <property type="entry name" value="ABC TRANSPORTER ABCH.3"/>
    <property type="match status" value="1"/>
</dbReference>
<dbReference type="GO" id="GO:0006302">
    <property type="term" value="P:double-strand break repair"/>
    <property type="evidence" value="ECO:0007669"/>
    <property type="project" value="InterPro"/>
</dbReference>
<comment type="caution">
    <text evidence="6">The sequence shown here is derived from an EMBL/GenBank/DDBJ whole genome shotgun (WGS) entry which is preliminary data.</text>
</comment>
<evidence type="ECO:0000256" key="4">
    <source>
        <dbReference type="SAM" id="Coils"/>
    </source>
</evidence>
<organism evidence="6 7">
    <name type="scientific">Romboutsia weinsteinii</name>
    <dbReference type="NCBI Taxonomy" id="2020949"/>
    <lineage>
        <taxon>Bacteria</taxon>
        <taxon>Bacillati</taxon>
        <taxon>Bacillota</taxon>
        <taxon>Clostridia</taxon>
        <taxon>Peptostreptococcales</taxon>
        <taxon>Peptostreptococcaceae</taxon>
        <taxon>Romboutsia</taxon>
    </lineage>
</organism>
<feature type="domain" description="Rad50/SbcC-type AAA" evidence="5">
    <location>
        <begin position="7"/>
        <end position="239"/>
    </location>
</feature>
<dbReference type="AlphaFoldDB" id="A0A371J6Z3"/>
<dbReference type="GO" id="GO:0016887">
    <property type="term" value="F:ATP hydrolysis activity"/>
    <property type="evidence" value="ECO:0007669"/>
    <property type="project" value="InterPro"/>
</dbReference>
<evidence type="ECO:0000259" key="5">
    <source>
        <dbReference type="Pfam" id="PF13476"/>
    </source>
</evidence>
<keyword evidence="7" id="KW-1185">Reference proteome</keyword>
<dbReference type="SUPFAM" id="SSF52540">
    <property type="entry name" value="P-loop containing nucleoside triphosphate hydrolases"/>
    <property type="match status" value="1"/>
</dbReference>
<protein>
    <recommendedName>
        <fullName evidence="3">Nuclease SbcCD subunit C</fullName>
    </recommendedName>
</protein>
<dbReference type="Pfam" id="PF13476">
    <property type="entry name" value="AAA_23"/>
    <property type="match status" value="1"/>
</dbReference>
<dbReference type="Gene3D" id="3.40.50.300">
    <property type="entry name" value="P-loop containing nucleotide triphosphate hydrolases"/>
    <property type="match status" value="2"/>
</dbReference>
<reference evidence="6 7" key="1">
    <citation type="journal article" date="2017" name="Genome Announc.">
        <title>Draft Genome Sequence of Romboutsia weinsteinii sp. nov. Strain CCRI-19649(T) Isolated from Surface Water.</title>
        <authorList>
            <person name="Maheux A.F."/>
            <person name="Boudreau D.K."/>
            <person name="Berube E."/>
            <person name="Boissinot M."/>
            <person name="Cantin P."/>
            <person name="Raymond F."/>
            <person name="Corbeil J."/>
            <person name="Omar R.F."/>
            <person name="Bergeron M.G."/>
        </authorList>
    </citation>
    <scope>NUCLEOTIDE SEQUENCE [LARGE SCALE GENOMIC DNA]</scope>
    <source>
        <strain evidence="6 7">CCRI-19649</strain>
    </source>
</reference>
<dbReference type="PANTHER" id="PTHR32114:SF2">
    <property type="entry name" value="ABC TRANSPORTER ABCH.3"/>
    <property type="match status" value="1"/>
</dbReference>
<dbReference type="InterPro" id="IPR038729">
    <property type="entry name" value="Rad50/SbcC_AAA"/>
</dbReference>
<evidence type="ECO:0000256" key="3">
    <source>
        <dbReference type="ARBA" id="ARBA00013368"/>
    </source>
</evidence>
<evidence type="ECO:0000256" key="1">
    <source>
        <dbReference type="ARBA" id="ARBA00006930"/>
    </source>
</evidence>
<proteinExistence type="inferred from homology"/>
<comment type="subunit">
    <text evidence="2">Heterodimer of SbcC and SbcD.</text>
</comment>
<keyword evidence="4" id="KW-0175">Coiled coil</keyword>
<gene>
    <name evidence="6" type="ORF">CHL78_005880</name>
</gene>
<dbReference type="Proteomes" id="UP000215694">
    <property type="component" value="Unassembled WGS sequence"/>
</dbReference>
<name>A0A371J6Z3_9FIRM</name>
<feature type="coiled-coil region" evidence="4">
    <location>
        <begin position="366"/>
        <end position="407"/>
    </location>
</feature>
<sequence length="788" mass="93216">MGYTINKIIIQNFKVFDRNNKDNTFYEQIISQNLQILTGQNGYGKSSIYDAIELVLTGNISRLYQVSGRSGVKSFKDNLITNNKNDDLIVALELLDDNKKEYLSILKHIPQKKIKFEKESNIGKWFETYISKDRFVLENILNSKNKKSNDEAKKIINELLQIEPEYFYINYIQQQDPISFLKRKEEDRKEIIDKLLQIDNLKSEKYEQIENKIKIYNSKYEQLKEEIISKKKYINNDINNKLSNKPNYKKIFEERNDLDWDLDIEKIDNKNYLEDINGIKLLIKNHKTYKNIKVKDELTKYYESKDIINRISYHLKYGKNIEALKIYREKYKVLKNVKSYINNKEWKLIDKDKYKDHIDINKLDEIRNESNNIENLKNKSNKILIDINKKRSELKNMLSDNDKIKESGIDENRCILCGSKYDDKEHLIKTISNYTNIIEELLGGIEKDIISKSEKINLEIDKIQKELDEKIKLVSFEDIIDDNKYREIIKYIDNSILEPILNKLENLGININEQFDNLEKNNTLEQINNIVYRYIEDKANKIGLSDIDQVILNKSKLDYVYSNYFQENDEKIELININELDEKITYLDYCYNYHIIEKNNIDINTIETLKFNMVKTKFKLEKFEKMKDEYDKCINEYKRGIISKIEIPLYIYTGKILQNLPAGLGVFCQLGADTSDKITRLKFIGNMKTSHDIVNTFSSGQLAGFIISFTLAMKKVYNNQLDVILIDDPVQTMDELNLISFTEILRNEFSDKQVIMSTHENNIAGYINYKYSKYNLDSSIIDVRNEFN</sequence>
<dbReference type="RefSeq" id="WP_094369503.1">
    <property type="nucleotide sequence ID" value="NZ_NOJY02000007.1"/>
</dbReference>